<evidence type="ECO:0000313" key="2">
    <source>
        <dbReference type="Proteomes" id="UP001283361"/>
    </source>
</evidence>
<sequence length="270" mass="28475">MPGLSEKCVIVTGSSSGIGQATALLFAGKGCHVTVCGRDASRLQDTLERCKQQAATNGHTKSKFISVLGDLTDAAVRTSVVEQTVQAFGSIDVLVSNHAVAAAGDTVETITEEAFDRTINTNLKSGLFLLQTAVPHLGKSKGCVVYVSSIANFCCTKKGLFAYALAKAGLEHMVRSMALDLGPKGIRVNCVSPTFVKTRIFRELYPDPAQLDAFGSLYEEATPLHGLPSTPLEPAQAIVFLASDEARLISGGSLRVDGALMCKGNPPNFI</sequence>
<name>A0AAE1D2H5_9GAST</name>
<dbReference type="EMBL" id="JAWDGP010005686">
    <property type="protein sequence ID" value="KAK3754101.1"/>
    <property type="molecule type" value="Genomic_DNA"/>
</dbReference>
<accession>A0AAE1D2H5</accession>
<proteinExistence type="predicted"/>
<dbReference type="InterPro" id="IPR036291">
    <property type="entry name" value="NAD(P)-bd_dom_sf"/>
</dbReference>
<dbReference type="Proteomes" id="UP001283361">
    <property type="component" value="Unassembled WGS sequence"/>
</dbReference>
<dbReference type="Pfam" id="PF13561">
    <property type="entry name" value="adh_short_C2"/>
    <property type="match status" value="1"/>
</dbReference>
<dbReference type="PRINTS" id="PR00080">
    <property type="entry name" value="SDRFAMILY"/>
</dbReference>
<reference evidence="1" key="1">
    <citation type="journal article" date="2023" name="G3 (Bethesda)">
        <title>A reference genome for the long-term kleptoplast-retaining sea slug Elysia crispata morphotype clarki.</title>
        <authorList>
            <person name="Eastman K.E."/>
            <person name="Pendleton A.L."/>
            <person name="Shaikh M.A."/>
            <person name="Suttiyut T."/>
            <person name="Ogas R."/>
            <person name="Tomko P."/>
            <person name="Gavelis G."/>
            <person name="Widhalm J.R."/>
            <person name="Wisecaver J.H."/>
        </authorList>
    </citation>
    <scope>NUCLEOTIDE SEQUENCE</scope>
    <source>
        <strain evidence="1">ECLA1</strain>
    </source>
</reference>
<protein>
    <submittedName>
        <fullName evidence="1">Uncharacterized protein</fullName>
    </submittedName>
</protein>
<dbReference type="Gene3D" id="3.40.50.720">
    <property type="entry name" value="NAD(P)-binding Rossmann-like Domain"/>
    <property type="match status" value="1"/>
</dbReference>
<dbReference type="PRINTS" id="PR00081">
    <property type="entry name" value="GDHRDH"/>
</dbReference>
<dbReference type="PANTHER" id="PTHR43975">
    <property type="entry name" value="ZGC:101858"/>
    <property type="match status" value="1"/>
</dbReference>
<dbReference type="AlphaFoldDB" id="A0AAE1D2H5"/>
<dbReference type="SUPFAM" id="SSF51735">
    <property type="entry name" value="NAD(P)-binding Rossmann-fold domains"/>
    <property type="match status" value="1"/>
</dbReference>
<keyword evidence="2" id="KW-1185">Reference proteome</keyword>
<organism evidence="1 2">
    <name type="scientific">Elysia crispata</name>
    <name type="common">lettuce slug</name>
    <dbReference type="NCBI Taxonomy" id="231223"/>
    <lineage>
        <taxon>Eukaryota</taxon>
        <taxon>Metazoa</taxon>
        <taxon>Spiralia</taxon>
        <taxon>Lophotrochozoa</taxon>
        <taxon>Mollusca</taxon>
        <taxon>Gastropoda</taxon>
        <taxon>Heterobranchia</taxon>
        <taxon>Euthyneura</taxon>
        <taxon>Panpulmonata</taxon>
        <taxon>Sacoglossa</taxon>
        <taxon>Placobranchoidea</taxon>
        <taxon>Plakobranchidae</taxon>
        <taxon>Elysia</taxon>
    </lineage>
</organism>
<evidence type="ECO:0000313" key="1">
    <source>
        <dbReference type="EMBL" id="KAK3754101.1"/>
    </source>
</evidence>
<dbReference type="PANTHER" id="PTHR43975:SF2">
    <property type="entry name" value="EG:BACR7A4.14 PROTEIN-RELATED"/>
    <property type="match status" value="1"/>
</dbReference>
<dbReference type="FunFam" id="3.40.50.720:FF:000084">
    <property type="entry name" value="Short-chain dehydrogenase reductase"/>
    <property type="match status" value="1"/>
</dbReference>
<comment type="caution">
    <text evidence="1">The sequence shown here is derived from an EMBL/GenBank/DDBJ whole genome shotgun (WGS) entry which is preliminary data.</text>
</comment>
<dbReference type="InterPro" id="IPR002347">
    <property type="entry name" value="SDR_fam"/>
</dbReference>
<gene>
    <name evidence="1" type="ORF">RRG08_024176</name>
</gene>